<evidence type="ECO:0000313" key="6">
    <source>
        <dbReference type="EMBL" id="AZP12574.1"/>
    </source>
</evidence>
<evidence type="ECO:0000256" key="3">
    <source>
        <dbReference type="ARBA" id="ARBA00023163"/>
    </source>
</evidence>
<dbReference type="SMART" id="SM00346">
    <property type="entry name" value="HTH_ICLR"/>
    <property type="match status" value="1"/>
</dbReference>
<dbReference type="EMBL" id="CP034464">
    <property type="protein sequence ID" value="AZP12574.1"/>
    <property type="molecule type" value="Genomic_DNA"/>
</dbReference>
<dbReference type="Gene3D" id="1.10.10.10">
    <property type="entry name" value="Winged helix-like DNA-binding domain superfamily/Winged helix DNA-binding domain"/>
    <property type="match status" value="1"/>
</dbReference>
<dbReference type="GO" id="GO:0003700">
    <property type="term" value="F:DNA-binding transcription factor activity"/>
    <property type="evidence" value="ECO:0007669"/>
    <property type="project" value="TreeGrafter"/>
</dbReference>
<evidence type="ECO:0000313" key="7">
    <source>
        <dbReference type="Proteomes" id="UP000275663"/>
    </source>
</evidence>
<gene>
    <name evidence="6" type="ORF">EJN92_11505</name>
</gene>
<dbReference type="InterPro" id="IPR050707">
    <property type="entry name" value="HTH_MetabolicPath_Reg"/>
</dbReference>
<dbReference type="InterPro" id="IPR036388">
    <property type="entry name" value="WH-like_DNA-bd_sf"/>
</dbReference>
<dbReference type="Proteomes" id="UP000275663">
    <property type="component" value="Chromosome"/>
</dbReference>
<protein>
    <submittedName>
        <fullName evidence="6">IclR family transcriptional regulator</fullName>
    </submittedName>
</protein>
<keyword evidence="2" id="KW-0238">DNA-binding</keyword>
<proteinExistence type="predicted"/>
<dbReference type="OrthoDB" id="9807558at2"/>
<dbReference type="PANTHER" id="PTHR30136:SF24">
    <property type="entry name" value="HTH-TYPE TRANSCRIPTIONAL REPRESSOR ALLR"/>
    <property type="match status" value="1"/>
</dbReference>
<keyword evidence="1" id="KW-0805">Transcription regulation</keyword>
<dbReference type="Pfam" id="PF09339">
    <property type="entry name" value="HTH_IclR"/>
    <property type="match status" value="1"/>
</dbReference>
<dbReference type="InterPro" id="IPR014757">
    <property type="entry name" value="Tscrpt_reg_IclR_C"/>
</dbReference>
<dbReference type="InterPro" id="IPR005471">
    <property type="entry name" value="Tscrpt_reg_IclR_N"/>
</dbReference>
<dbReference type="RefSeq" id="WP_126127953.1">
    <property type="nucleotide sequence ID" value="NZ_CP034464.1"/>
</dbReference>
<feature type="domain" description="IclR-ED" evidence="5">
    <location>
        <begin position="78"/>
        <end position="255"/>
    </location>
</feature>
<evidence type="ECO:0000256" key="1">
    <source>
        <dbReference type="ARBA" id="ARBA00023015"/>
    </source>
</evidence>
<keyword evidence="3" id="KW-0804">Transcription</keyword>
<accession>A0A3S9HKE1</accession>
<organism evidence="6 7">
    <name type="scientific">Undibacterium parvum</name>
    <dbReference type="NCBI Taxonomy" id="401471"/>
    <lineage>
        <taxon>Bacteria</taxon>
        <taxon>Pseudomonadati</taxon>
        <taxon>Pseudomonadota</taxon>
        <taxon>Betaproteobacteria</taxon>
        <taxon>Burkholderiales</taxon>
        <taxon>Oxalobacteraceae</taxon>
        <taxon>Undibacterium</taxon>
    </lineage>
</organism>
<evidence type="ECO:0000259" key="4">
    <source>
        <dbReference type="PROSITE" id="PS51077"/>
    </source>
</evidence>
<dbReference type="InterPro" id="IPR036390">
    <property type="entry name" value="WH_DNA-bd_sf"/>
</dbReference>
<sequence>MFTTDKPLAAHASEIPTSERVLQVLACIARHGRAMSAKDLATQTQLPLSTIYRHLTPLKKWGWVQEHAHSGAYEPGPLAVQLAWGFDQHSYLMEKAHAEIAQLVAKSGESVGLMVYLNGQVICLAMQDSAQALRCSFAKGRANSSVRGASAKALLAYLPAHLQHSLLAQQSDDSELNTLELMQQLELIRQQRYAVSENEIDQGVWGVSAPVFSEHAKLEASLSLMAPASRAQPRQQELIQMTLAAADRLSQQLSIHE</sequence>
<dbReference type="PROSITE" id="PS51078">
    <property type="entry name" value="ICLR_ED"/>
    <property type="match status" value="1"/>
</dbReference>
<dbReference type="GO" id="GO:0045892">
    <property type="term" value="P:negative regulation of DNA-templated transcription"/>
    <property type="evidence" value="ECO:0007669"/>
    <property type="project" value="TreeGrafter"/>
</dbReference>
<dbReference type="SUPFAM" id="SSF46785">
    <property type="entry name" value="Winged helix' DNA-binding domain"/>
    <property type="match status" value="1"/>
</dbReference>
<dbReference type="PROSITE" id="PS51077">
    <property type="entry name" value="HTH_ICLR"/>
    <property type="match status" value="1"/>
</dbReference>
<keyword evidence="7" id="KW-1185">Reference proteome</keyword>
<dbReference type="PANTHER" id="PTHR30136">
    <property type="entry name" value="HELIX-TURN-HELIX TRANSCRIPTIONAL REGULATOR, ICLR FAMILY"/>
    <property type="match status" value="1"/>
</dbReference>
<evidence type="ECO:0000259" key="5">
    <source>
        <dbReference type="PROSITE" id="PS51078"/>
    </source>
</evidence>
<feature type="domain" description="HTH iclR-type" evidence="4">
    <location>
        <begin position="15"/>
        <end position="77"/>
    </location>
</feature>
<dbReference type="InterPro" id="IPR029016">
    <property type="entry name" value="GAF-like_dom_sf"/>
</dbReference>
<dbReference type="Pfam" id="PF01614">
    <property type="entry name" value="IclR_C"/>
    <property type="match status" value="1"/>
</dbReference>
<dbReference type="AlphaFoldDB" id="A0A3S9HKE1"/>
<dbReference type="KEGG" id="upv:EJN92_11505"/>
<reference evidence="6 7" key="1">
    <citation type="journal article" date="2011" name="Int. J. Syst. Evol. Microbiol.">
        <title>Description of Undibacterium oligocarboniphilum sp. nov., isolated from purified water, and Undibacterium pigrum strain CCUG 49012 as the type strain of Undibacterium parvum sp. nov., and emended descriptions of the genus Undibacterium and the species Undibacterium pigrum.</title>
        <authorList>
            <person name="Eder W."/>
            <person name="Wanner G."/>
            <person name="Ludwig W."/>
            <person name="Busse H.J."/>
            <person name="Ziemke-Kageler F."/>
            <person name="Lang E."/>
        </authorList>
    </citation>
    <scope>NUCLEOTIDE SEQUENCE [LARGE SCALE GENOMIC DNA]</scope>
    <source>
        <strain evidence="6 7">DSM 23061</strain>
    </source>
</reference>
<dbReference type="GO" id="GO:0003677">
    <property type="term" value="F:DNA binding"/>
    <property type="evidence" value="ECO:0007669"/>
    <property type="project" value="UniProtKB-KW"/>
</dbReference>
<dbReference type="Gene3D" id="3.30.450.40">
    <property type="match status" value="1"/>
</dbReference>
<dbReference type="SUPFAM" id="SSF55781">
    <property type="entry name" value="GAF domain-like"/>
    <property type="match status" value="1"/>
</dbReference>
<name>A0A3S9HKE1_9BURK</name>
<evidence type="ECO:0000256" key="2">
    <source>
        <dbReference type="ARBA" id="ARBA00023125"/>
    </source>
</evidence>